<dbReference type="Gene3D" id="2.30.110.10">
    <property type="entry name" value="Electron Transport, Fmn-binding Protein, Chain A"/>
    <property type="match status" value="1"/>
</dbReference>
<dbReference type="SUPFAM" id="SSF50475">
    <property type="entry name" value="FMN-binding split barrel"/>
    <property type="match status" value="1"/>
</dbReference>
<dbReference type="EMBL" id="JAPMSZ010000009">
    <property type="protein sequence ID" value="KAJ5091926.1"/>
    <property type="molecule type" value="Genomic_DNA"/>
</dbReference>
<dbReference type="GeneID" id="81396492"/>
<keyword evidence="3" id="KW-1185">Reference proteome</keyword>
<proteinExistence type="predicted"/>
<gene>
    <name evidence="2" type="ORF">NUU61_006796</name>
</gene>
<dbReference type="PANTHER" id="PTHR28243:SF1">
    <property type="entry name" value="PYRIDOXAMINE 5'-PHOSPHATE OXIDASE ALR4036 FAMILY FMN-BINDING DOMAIN-CONTAINING PROTEIN"/>
    <property type="match status" value="1"/>
</dbReference>
<reference evidence="2" key="2">
    <citation type="journal article" date="2023" name="IMA Fungus">
        <title>Comparative genomic study of the Penicillium genus elucidates a diverse pangenome and 15 lateral gene transfer events.</title>
        <authorList>
            <person name="Petersen C."/>
            <person name="Sorensen T."/>
            <person name="Nielsen M.R."/>
            <person name="Sondergaard T.E."/>
            <person name="Sorensen J.L."/>
            <person name="Fitzpatrick D.A."/>
            <person name="Frisvad J.C."/>
            <person name="Nielsen K.L."/>
        </authorList>
    </citation>
    <scope>NUCLEOTIDE SEQUENCE</scope>
    <source>
        <strain evidence="2">IBT 34128</strain>
    </source>
</reference>
<dbReference type="GO" id="GO:0010181">
    <property type="term" value="F:FMN binding"/>
    <property type="evidence" value="ECO:0007669"/>
    <property type="project" value="InterPro"/>
</dbReference>
<reference evidence="2" key="1">
    <citation type="submission" date="2022-11" db="EMBL/GenBank/DDBJ databases">
        <authorList>
            <person name="Petersen C."/>
        </authorList>
    </citation>
    <scope>NUCLEOTIDE SEQUENCE</scope>
    <source>
        <strain evidence="2">IBT 34128</strain>
    </source>
</reference>
<dbReference type="PANTHER" id="PTHR28243">
    <property type="entry name" value="AGL049CP"/>
    <property type="match status" value="1"/>
</dbReference>
<dbReference type="InterPro" id="IPR024624">
    <property type="entry name" value="Pyridox_Oxase_Alr4036_FMN-bd"/>
</dbReference>
<evidence type="ECO:0000313" key="2">
    <source>
        <dbReference type="EMBL" id="KAJ5091926.1"/>
    </source>
</evidence>
<evidence type="ECO:0000313" key="3">
    <source>
        <dbReference type="Proteomes" id="UP001141434"/>
    </source>
</evidence>
<feature type="domain" description="Pyridoxamine 5'-phosphate oxidase Alr4036 family FMN-binding" evidence="1">
    <location>
        <begin position="43"/>
        <end position="161"/>
    </location>
</feature>
<comment type="caution">
    <text evidence="2">The sequence shown here is derived from an EMBL/GenBank/DDBJ whole genome shotgun (WGS) entry which is preliminary data.</text>
</comment>
<dbReference type="Pfam" id="PF12766">
    <property type="entry name" value="Pyridox_oxase_2"/>
    <property type="match status" value="1"/>
</dbReference>
<dbReference type="RefSeq" id="XP_056510123.1">
    <property type="nucleotide sequence ID" value="XM_056657323.1"/>
</dbReference>
<dbReference type="InterPro" id="IPR012349">
    <property type="entry name" value="Split_barrel_FMN-bd"/>
</dbReference>
<name>A0A9W9F1P2_9EURO</name>
<dbReference type="AlphaFoldDB" id="A0A9W9F1P2"/>
<accession>A0A9W9F1P2</accession>
<dbReference type="Proteomes" id="UP001141434">
    <property type="component" value="Unassembled WGS sequence"/>
</dbReference>
<organism evidence="2 3">
    <name type="scientific">Penicillium alfredii</name>
    <dbReference type="NCBI Taxonomy" id="1506179"/>
    <lineage>
        <taxon>Eukaryota</taxon>
        <taxon>Fungi</taxon>
        <taxon>Dikarya</taxon>
        <taxon>Ascomycota</taxon>
        <taxon>Pezizomycotina</taxon>
        <taxon>Eurotiomycetes</taxon>
        <taxon>Eurotiomycetidae</taxon>
        <taxon>Eurotiales</taxon>
        <taxon>Aspergillaceae</taxon>
        <taxon>Penicillium</taxon>
    </lineage>
</organism>
<evidence type="ECO:0000259" key="1">
    <source>
        <dbReference type="Pfam" id="PF12766"/>
    </source>
</evidence>
<dbReference type="OrthoDB" id="5394411at2759"/>
<protein>
    <recommendedName>
        <fullName evidence="1">Pyridoxamine 5'-phosphate oxidase Alr4036 family FMN-binding domain-containing protein</fullName>
    </recommendedName>
</protein>
<sequence>MVISQSPPSRIALQRLHIIQATTGTTPRSQMATLVPGAAPSRAPWRDLLTSHLNKTPSYDFTIATVAHDAQNRPVPRVRTCGCRGFFPELELHPNGQEDMWQQVDEGENPAVVESDMLAFTTDVRMEKLSQLESSGRAIEAVFWFKDLMAQWRVKGRAFAIGDPRGEQAERVARSEIQKGLRVKHGDDHGDDGSGLGKWSWDKAVTKYFANHSPVMRVPSDSALGLGQKVKDLHDPVARANFRVVVIQPEEVERLDLTDYENPRRWKWTLVSQPVGDGQGDQWAETELWP</sequence>